<dbReference type="EMBL" id="CAEZXZ010000250">
    <property type="protein sequence ID" value="CAB4717415.1"/>
    <property type="molecule type" value="Genomic_DNA"/>
</dbReference>
<sequence length="37" mass="3824">MLEVFSAALLIAATLLLAGGSCFLVYRLINVPVTGGE</sequence>
<gene>
    <name evidence="1" type="ORF">UFOPK2625_01342</name>
</gene>
<reference evidence="1" key="1">
    <citation type="submission" date="2020-05" db="EMBL/GenBank/DDBJ databases">
        <authorList>
            <person name="Chiriac C."/>
            <person name="Salcher M."/>
            <person name="Ghai R."/>
            <person name="Kavagutti S V."/>
        </authorList>
    </citation>
    <scope>NUCLEOTIDE SEQUENCE</scope>
</reference>
<organism evidence="1">
    <name type="scientific">freshwater metagenome</name>
    <dbReference type="NCBI Taxonomy" id="449393"/>
    <lineage>
        <taxon>unclassified sequences</taxon>
        <taxon>metagenomes</taxon>
        <taxon>ecological metagenomes</taxon>
    </lineage>
</organism>
<evidence type="ECO:0000313" key="1">
    <source>
        <dbReference type="EMBL" id="CAB4717415.1"/>
    </source>
</evidence>
<name>A0A6J6R8D8_9ZZZZ</name>
<dbReference type="AlphaFoldDB" id="A0A6J6R8D8"/>
<accession>A0A6J6R8D8</accession>
<proteinExistence type="predicted"/>
<protein>
    <submittedName>
        <fullName evidence="1">Unannotated protein</fullName>
    </submittedName>
</protein>